<keyword evidence="10" id="KW-0804">Transcription</keyword>
<dbReference type="InterPro" id="IPR056436">
    <property type="entry name" value="Znf-C2H2_ZIC1-5/GLI1-3-like"/>
</dbReference>
<organism evidence="15">
    <name type="scientific">Culicoides sonorensis</name>
    <name type="common">Biting midge</name>
    <dbReference type="NCBI Taxonomy" id="179676"/>
    <lineage>
        <taxon>Eukaryota</taxon>
        <taxon>Metazoa</taxon>
        <taxon>Ecdysozoa</taxon>
        <taxon>Arthropoda</taxon>
        <taxon>Hexapoda</taxon>
        <taxon>Insecta</taxon>
        <taxon>Pterygota</taxon>
        <taxon>Neoptera</taxon>
        <taxon>Endopterygota</taxon>
        <taxon>Diptera</taxon>
        <taxon>Nematocera</taxon>
        <taxon>Chironomoidea</taxon>
        <taxon>Ceratopogonidae</taxon>
        <taxon>Ceratopogoninae</taxon>
        <taxon>Culicoides</taxon>
        <taxon>Monoculicoides</taxon>
    </lineage>
</organism>
<feature type="domain" description="C2H2-type" evidence="14">
    <location>
        <begin position="404"/>
        <end position="436"/>
    </location>
</feature>
<evidence type="ECO:0000256" key="4">
    <source>
        <dbReference type="ARBA" id="ARBA00022723"/>
    </source>
</evidence>
<feature type="compositionally biased region" description="Low complexity" evidence="13">
    <location>
        <begin position="838"/>
        <end position="861"/>
    </location>
</feature>
<feature type="compositionally biased region" description="Polar residues" evidence="13">
    <location>
        <begin position="745"/>
        <end position="760"/>
    </location>
</feature>
<evidence type="ECO:0000256" key="5">
    <source>
        <dbReference type="ARBA" id="ARBA00022737"/>
    </source>
</evidence>
<feature type="region of interest" description="Disordered" evidence="13">
    <location>
        <begin position="731"/>
        <end position="917"/>
    </location>
</feature>
<feature type="region of interest" description="Disordered" evidence="13">
    <location>
        <begin position="1374"/>
        <end position="1393"/>
    </location>
</feature>
<evidence type="ECO:0000256" key="12">
    <source>
        <dbReference type="PROSITE-ProRule" id="PRU00042"/>
    </source>
</evidence>
<gene>
    <name evidence="15" type="primary">CSON011318</name>
</gene>
<evidence type="ECO:0000256" key="11">
    <source>
        <dbReference type="ARBA" id="ARBA00023242"/>
    </source>
</evidence>
<comment type="similarity">
    <text evidence="2">Belongs to the GLI C2H2-type zinc-finger protein family.</text>
</comment>
<dbReference type="FunFam" id="3.30.160.60:FF:000048">
    <property type="entry name" value="GLI family zinc finger 3"/>
    <property type="match status" value="1"/>
</dbReference>
<feature type="compositionally biased region" description="Polar residues" evidence="13">
    <location>
        <begin position="23"/>
        <end position="42"/>
    </location>
</feature>
<dbReference type="GO" id="GO:0140297">
    <property type="term" value="F:DNA-binding transcription factor binding"/>
    <property type="evidence" value="ECO:0007669"/>
    <property type="project" value="UniProtKB-ARBA"/>
</dbReference>
<evidence type="ECO:0000256" key="2">
    <source>
        <dbReference type="ARBA" id="ARBA00010831"/>
    </source>
</evidence>
<dbReference type="SMART" id="SM00355">
    <property type="entry name" value="ZnF_C2H2"/>
    <property type="match status" value="5"/>
</dbReference>
<keyword evidence="6 12" id="KW-0863">Zinc-finger</keyword>
<evidence type="ECO:0000256" key="3">
    <source>
        <dbReference type="ARBA" id="ARBA00022716"/>
    </source>
</evidence>
<dbReference type="InterPro" id="IPR043359">
    <property type="entry name" value="GLI-like"/>
</dbReference>
<dbReference type="Pfam" id="PF23561">
    <property type="entry name" value="zf-C2H2_15"/>
    <property type="match status" value="1"/>
</dbReference>
<dbReference type="GO" id="GO:0005634">
    <property type="term" value="C:nucleus"/>
    <property type="evidence" value="ECO:0007669"/>
    <property type="project" value="UniProtKB-SubCell"/>
</dbReference>
<keyword evidence="5" id="KW-0677">Repeat</keyword>
<dbReference type="GO" id="GO:0000981">
    <property type="term" value="F:DNA-binding transcription factor activity, RNA polymerase II-specific"/>
    <property type="evidence" value="ECO:0007669"/>
    <property type="project" value="TreeGrafter"/>
</dbReference>
<dbReference type="FunFam" id="3.30.160.60:FF:000036">
    <property type="entry name" value="GLI family zinc finger 3"/>
    <property type="match status" value="1"/>
</dbReference>
<feature type="domain" description="C2H2-type" evidence="14">
    <location>
        <begin position="442"/>
        <end position="469"/>
    </location>
</feature>
<dbReference type="GO" id="GO:0007367">
    <property type="term" value="P:segment polarity determination"/>
    <property type="evidence" value="ECO:0007669"/>
    <property type="project" value="UniProtKB-KW"/>
</dbReference>
<feature type="region of interest" description="Disordered" evidence="13">
    <location>
        <begin position="19"/>
        <end position="45"/>
    </location>
</feature>
<evidence type="ECO:0000256" key="9">
    <source>
        <dbReference type="ARBA" id="ARBA00023125"/>
    </source>
</evidence>
<dbReference type="PANTHER" id="PTHR45718:SF4">
    <property type="entry name" value="TRANSCRIPTIONAL ACTIVATOR CUBITUS INTERRUPTUS"/>
    <property type="match status" value="1"/>
</dbReference>
<feature type="compositionally biased region" description="Polar residues" evidence="13">
    <location>
        <begin position="797"/>
        <end position="806"/>
    </location>
</feature>
<keyword evidence="8" id="KW-0805">Transcription regulation</keyword>
<accession>A0A336LLN4</accession>
<dbReference type="InterPro" id="IPR013087">
    <property type="entry name" value="Znf_C2H2_type"/>
</dbReference>
<keyword evidence="11" id="KW-0539">Nucleus</keyword>
<dbReference type="Gene3D" id="3.30.160.60">
    <property type="entry name" value="Classic Zinc Finger"/>
    <property type="match status" value="5"/>
</dbReference>
<keyword evidence="4" id="KW-0479">Metal-binding</keyword>
<dbReference type="GO" id="GO:0008270">
    <property type="term" value="F:zinc ion binding"/>
    <property type="evidence" value="ECO:0007669"/>
    <property type="project" value="UniProtKB-KW"/>
</dbReference>
<evidence type="ECO:0000313" key="15">
    <source>
        <dbReference type="EMBL" id="SSX18962.1"/>
    </source>
</evidence>
<dbReference type="PANTHER" id="PTHR45718">
    <property type="entry name" value="TRANSCRIPTIONAL ACTIVATOR CUBITUS INTERRUPTUS"/>
    <property type="match status" value="1"/>
</dbReference>
<dbReference type="FunFam" id="3.30.160.60:FF:000068">
    <property type="entry name" value="GLI family zinc finger 3"/>
    <property type="match status" value="1"/>
</dbReference>
<evidence type="ECO:0000256" key="8">
    <source>
        <dbReference type="ARBA" id="ARBA00023015"/>
    </source>
</evidence>
<feature type="region of interest" description="Disordered" evidence="13">
    <location>
        <begin position="562"/>
        <end position="625"/>
    </location>
</feature>
<feature type="compositionally biased region" description="Low complexity" evidence="13">
    <location>
        <begin position="766"/>
        <end position="796"/>
    </location>
</feature>
<comment type="subcellular location">
    <subcellularLocation>
        <location evidence="1">Nucleus</location>
    </subcellularLocation>
</comment>
<feature type="domain" description="C2H2-type" evidence="14">
    <location>
        <begin position="500"/>
        <end position="530"/>
    </location>
</feature>
<feature type="compositionally biased region" description="Polar residues" evidence="13">
    <location>
        <begin position="1374"/>
        <end position="1392"/>
    </location>
</feature>
<proteinExistence type="inferred from homology"/>
<keyword evidence="9" id="KW-0238">DNA-binding</keyword>
<feature type="region of interest" description="Disordered" evidence="13">
    <location>
        <begin position="366"/>
        <end position="385"/>
    </location>
</feature>
<feature type="domain" description="C2H2-type" evidence="14">
    <location>
        <begin position="470"/>
        <end position="499"/>
    </location>
</feature>
<dbReference type="SUPFAM" id="SSF57667">
    <property type="entry name" value="beta-beta-alpha zinc fingers"/>
    <property type="match status" value="3"/>
</dbReference>
<dbReference type="InterPro" id="IPR036236">
    <property type="entry name" value="Znf_C2H2_sf"/>
</dbReference>
<dbReference type="VEuPathDB" id="VectorBase:CSON011318"/>
<evidence type="ECO:0000259" key="14">
    <source>
        <dbReference type="PROSITE" id="PS50157"/>
    </source>
</evidence>
<evidence type="ECO:0000256" key="7">
    <source>
        <dbReference type="ARBA" id="ARBA00022833"/>
    </source>
</evidence>
<feature type="domain" description="C2H2-type" evidence="14">
    <location>
        <begin position="531"/>
        <end position="561"/>
    </location>
</feature>
<keyword evidence="7" id="KW-0862">Zinc</keyword>
<dbReference type="GO" id="GO:0000978">
    <property type="term" value="F:RNA polymerase II cis-regulatory region sequence-specific DNA binding"/>
    <property type="evidence" value="ECO:0007669"/>
    <property type="project" value="TreeGrafter"/>
</dbReference>
<dbReference type="OMA" id="DCSRGEK"/>
<dbReference type="Pfam" id="PF00096">
    <property type="entry name" value="zf-C2H2"/>
    <property type="match status" value="2"/>
</dbReference>
<feature type="compositionally biased region" description="Polar residues" evidence="13">
    <location>
        <begin position="601"/>
        <end position="625"/>
    </location>
</feature>
<keyword evidence="3" id="KW-0217">Developmental protein</keyword>
<dbReference type="PROSITE" id="PS50157">
    <property type="entry name" value="ZINC_FINGER_C2H2_2"/>
    <property type="match status" value="5"/>
</dbReference>
<feature type="region of interest" description="Disordered" evidence="13">
    <location>
        <begin position="115"/>
        <end position="136"/>
    </location>
</feature>
<evidence type="ECO:0000256" key="6">
    <source>
        <dbReference type="ARBA" id="ARBA00022771"/>
    </source>
</evidence>
<dbReference type="EMBL" id="UFQT01000048">
    <property type="protein sequence ID" value="SSX18962.1"/>
    <property type="molecule type" value="Genomic_DNA"/>
</dbReference>
<keyword evidence="3" id="KW-0709">Segmentation polarity protein</keyword>
<reference evidence="15" key="1">
    <citation type="submission" date="2018-07" db="EMBL/GenBank/DDBJ databases">
        <authorList>
            <person name="Quirk P.G."/>
            <person name="Krulwich T.A."/>
        </authorList>
    </citation>
    <scope>NUCLEOTIDE SEQUENCE</scope>
</reference>
<feature type="compositionally biased region" description="Polar residues" evidence="13">
    <location>
        <begin position="370"/>
        <end position="383"/>
    </location>
</feature>
<sequence length="1418" mass="156654">MPEKDIFHDQVQVHQFHHPGLTNIPNASSPGTSTGLTNSSTPPSYPGLQLPSAFMAYHSPLSQSLEQRAAHDASRFLWDPTASGQGAFHHPSSHGFTELQFLNARRAAAASVSSALAPPNAPPSITSQATSLHGSAHPPEFHPAYRLGSYMDHLYSLQHAAAATSPSASLHGLSYLNSRAAISDLHPPNSLASADFHFSIDGTRPSSIRASITSRKRALSSSPYSDSFDISSMIRYSPNSLVNSLMNGSRSSSASGSYGHLSAGNLSPALGSLHAAMPPHIQHLLRTGSLLHSMPGHPISPTSSMFSLPHHPIHSLRHSLHSSKTRETTPPNNTVIKQEKNTSHSHVTTVEADSPSNMLQKKNRIKRESNLPQHGQSTTNINGESVAAADTTDLKDEPGDFVETNCHWRDCTLEFMTQEELVKHINNDHIHANKKSFICRWDDCSREEKPFKAQYMLVVHMRRHTGEKPHKCTFEGCPKAYSRLENLKTHLRSHTGEKPYTCEYPGCSKAFSNASDRAKHQNRTHSNEKPYVCKAPGCTKRYTDPSSLRKHVKTVHGAEFYANKKHKGINNGSDGRSDDSGNRGPDNSPRNDDSMSGKAASLSSPSIKSESDANSPGQQPINSPMSVSQLATAYCEDYDAMVQNDQIGSVSAIDDPAWPYEDEDLDVAELPLVLRAMVDFGSTNAVSSMPRNRFGNRLNAKSIGPSPLSNIPESYNRNAIGELNRRITDLKMEPGTFIPPKPGTTDLSSSKYNQHFSQPQVRRDSNQSTTSSSYYSMRSADMSRRSSQASQLSSISTMRPNYNTPSCYDPISPGCSRRSSQLSTTTTGGQSLPPPPSSHLLSSHLQRLQSSQSGRHSFSSSNPGTSYTEGYGNDRRFSEPVATSSSNHFFVPSPRSDSITPKPPKVPSPTKEFHPNQEVDLDEVEENEMVENKLVIPDEMLQYLNEVADTSDNPLLNTITNDSSKTTSANNAITANNTNDSNLNMYVNSPVSCLLSPRTPQAPYPQQLLSPCNNTNNDVTGQNNNVVSMQQSQQIPDEQINPSENFLNPSTGIQTSQNISQRTMQPSSNMPFIPNMGNINQFNSNSQYCMPQQQIYNNNKNNNSVGQNSNNIKQVYNRSKIMQNSNNGNGQHSLQNQANIGNMTSIACHKLMGYFHRTDQSAHNCCLVRMMQNALNLNGPSANQNNQMNRNNPHHIYMTQMNPNRCQMHNMQVYCCENDSNYRQNITNTCSNEIQCGDISQSQISPAGRITNQLNPNNNVTNVAQQQPPQMPINQSAMVNNVYQRQNSVMNNSEACNFNNIPAQQQLRENVNNNFPCDRNSIIAPSVNHNINTSNIKQQPQQNNECPNNGTMRQETYQRTLEYVQNCQNWIENTSNNTNSNPDLVSSSTHPSPNMIVNDLSTSLNSYLEEDRYLQMIQ</sequence>
<evidence type="ECO:0000256" key="10">
    <source>
        <dbReference type="ARBA" id="ARBA00023163"/>
    </source>
</evidence>
<name>A0A336LLN4_CULSO</name>
<dbReference type="FunFam" id="3.30.160.60:FF:000019">
    <property type="entry name" value="GLI family zinc finger 3"/>
    <property type="match status" value="1"/>
</dbReference>
<dbReference type="GO" id="GO:0000122">
    <property type="term" value="P:negative regulation of transcription by RNA polymerase II"/>
    <property type="evidence" value="ECO:0007669"/>
    <property type="project" value="UniProtKB-ARBA"/>
</dbReference>
<evidence type="ECO:0000256" key="13">
    <source>
        <dbReference type="SAM" id="MobiDB-lite"/>
    </source>
</evidence>
<dbReference type="FunFam" id="3.30.160.60:FF:000031">
    <property type="entry name" value="GLI family zinc finger 3"/>
    <property type="match status" value="1"/>
</dbReference>
<protein>
    <submittedName>
        <fullName evidence="15">CSON011318 protein</fullName>
    </submittedName>
</protein>
<feature type="compositionally biased region" description="Low complexity" evidence="13">
    <location>
        <begin position="816"/>
        <end position="831"/>
    </location>
</feature>
<evidence type="ECO:0000256" key="1">
    <source>
        <dbReference type="ARBA" id="ARBA00004123"/>
    </source>
</evidence>
<dbReference type="PROSITE" id="PS00028">
    <property type="entry name" value="ZINC_FINGER_C2H2_1"/>
    <property type="match status" value="4"/>
</dbReference>